<sequence>MSDSDPLPLSPVNNNSFTKMKGGYALNQVMTFKVSNMQRIMHMMQRMAQKSCRRAFQLFCCPIDTLLCEKAAWIPAQEHQPTEAKSTQVALRNPPSTILIVNISNSTLIDCVIGNDTYPSAVAESQPLVQEPELHLHDHMRCNCNHGQWETPLPPVCPLLHHKIIRE</sequence>
<dbReference type="EMBL" id="JAUPFM010000008">
    <property type="protein sequence ID" value="KAK2844145.1"/>
    <property type="molecule type" value="Genomic_DNA"/>
</dbReference>
<name>A0AA88MVS7_CHASR</name>
<organism evidence="1 2">
    <name type="scientific">Channa striata</name>
    <name type="common">Snakehead murrel</name>
    <name type="synonym">Ophicephalus striatus</name>
    <dbReference type="NCBI Taxonomy" id="64152"/>
    <lineage>
        <taxon>Eukaryota</taxon>
        <taxon>Metazoa</taxon>
        <taxon>Chordata</taxon>
        <taxon>Craniata</taxon>
        <taxon>Vertebrata</taxon>
        <taxon>Euteleostomi</taxon>
        <taxon>Actinopterygii</taxon>
        <taxon>Neopterygii</taxon>
        <taxon>Teleostei</taxon>
        <taxon>Neoteleostei</taxon>
        <taxon>Acanthomorphata</taxon>
        <taxon>Anabantaria</taxon>
        <taxon>Anabantiformes</taxon>
        <taxon>Channoidei</taxon>
        <taxon>Channidae</taxon>
        <taxon>Channa</taxon>
    </lineage>
</organism>
<comment type="caution">
    <text evidence="1">The sequence shown here is derived from an EMBL/GenBank/DDBJ whole genome shotgun (WGS) entry which is preliminary data.</text>
</comment>
<gene>
    <name evidence="1" type="ORF">Q5P01_010804</name>
</gene>
<reference evidence="1" key="1">
    <citation type="submission" date="2023-07" db="EMBL/GenBank/DDBJ databases">
        <title>Chromosome-level Genome Assembly of Striped Snakehead (Channa striata).</title>
        <authorList>
            <person name="Liu H."/>
        </authorList>
    </citation>
    <scope>NUCLEOTIDE SEQUENCE</scope>
    <source>
        <strain evidence="1">Gz</strain>
        <tissue evidence="1">Muscle</tissue>
    </source>
</reference>
<evidence type="ECO:0000313" key="1">
    <source>
        <dbReference type="EMBL" id="KAK2844145.1"/>
    </source>
</evidence>
<dbReference type="Proteomes" id="UP001187415">
    <property type="component" value="Unassembled WGS sequence"/>
</dbReference>
<protein>
    <submittedName>
        <fullName evidence="1">Uncharacterized protein</fullName>
    </submittedName>
</protein>
<dbReference type="AlphaFoldDB" id="A0AA88MVS7"/>
<keyword evidence="2" id="KW-1185">Reference proteome</keyword>
<evidence type="ECO:0000313" key="2">
    <source>
        <dbReference type="Proteomes" id="UP001187415"/>
    </source>
</evidence>
<accession>A0AA88MVS7</accession>
<proteinExistence type="predicted"/>